<protein>
    <recommendedName>
        <fullName evidence="3">Immunity protein 51</fullName>
    </recommendedName>
</protein>
<reference evidence="1 2" key="1">
    <citation type="submission" date="2013-04" db="EMBL/GenBank/DDBJ databases">
        <title>The Genome Sequence of Parabacteroides gordonii DSM 23371.</title>
        <authorList>
            <consortium name="The Broad Institute Genomics Platform"/>
            <person name="Earl A."/>
            <person name="Ward D."/>
            <person name="Feldgarden M."/>
            <person name="Gevers D."/>
            <person name="Martens E."/>
            <person name="Sakamoto M."/>
            <person name="Benno Y."/>
            <person name="Suzuki N."/>
            <person name="Matsunaga N."/>
            <person name="Koshihara K."/>
            <person name="Seki M."/>
            <person name="Komiya H."/>
            <person name="Walker B."/>
            <person name="Young S."/>
            <person name="Zeng Q."/>
            <person name="Gargeya S."/>
            <person name="Fitzgerald M."/>
            <person name="Haas B."/>
            <person name="Abouelleil A."/>
            <person name="Allen A.W."/>
            <person name="Alvarado L."/>
            <person name="Arachchi H.M."/>
            <person name="Berlin A.M."/>
            <person name="Chapman S.B."/>
            <person name="Gainer-Dewar J."/>
            <person name="Goldberg J."/>
            <person name="Griggs A."/>
            <person name="Gujja S."/>
            <person name="Hansen M."/>
            <person name="Howarth C."/>
            <person name="Imamovic A."/>
            <person name="Ireland A."/>
            <person name="Larimer J."/>
            <person name="McCowan C."/>
            <person name="Murphy C."/>
            <person name="Pearson M."/>
            <person name="Poon T.W."/>
            <person name="Priest M."/>
            <person name="Roberts A."/>
            <person name="Saif S."/>
            <person name="Shea T."/>
            <person name="Sisk P."/>
            <person name="Sykes S."/>
            <person name="Wortman J."/>
            <person name="Nusbaum C."/>
            <person name="Birren B."/>
        </authorList>
    </citation>
    <scope>NUCLEOTIDE SEQUENCE [LARGE SCALE GENOMIC DNA]</scope>
    <source>
        <strain evidence="1 2">MS-1</strain>
    </source>
</reference>
<comment type="caution">
    <text evidence="1">The sequence shown here is derived from an EMBL/GenBank/DDBJ whole genome shotgun (WGS) entry which is preliminary data.</text>
</comment>
<keyword evidence="2" id="KW-1185">Reference proteome</keyword>
<proteinExistence type="predicted"/>
<dbReference type="Pfam" id="PF15595">
    <property type="entry name" value="Imm51"/>
    <property type="match status" value="1"/>
</dbReference>
<evidence type="ECO:0008006" key="3">
    <source>
        <dbReference type="Google" id="ProtNLM"/>
    </source>
</evidence>
<gene>
    <name evidence="1" type="ORF">HMPREF1536_05429</name>
</gene>
<dbReference type="AlphaFoldDB" id="A0A0F5IIJ4"/>
<accession>A0A0F5IIJ4</accession>
<dbReference type="EMBL" id="AQHW01000035">
    <property type="protein sequence ID" value="KKB45303.1"/>
    <property type="molecule type" value="Genomic_DNA"/>
</dbReference>
<dbReference type="InterPro" id="IPR028956">
    <property type="entry name" value="Imm51"/>
</dbReference>
<dbReference type="PATRIC" id="fig|1203610.3.peg.5543"/>
<dbReference type="STRING" id="1203610.HMPREF1536_05429"/>
<evidence type="ECO:0000313" key="1">
    <source>
        <dbReference type="EMBL" id="KKB45303.1"/>
    </source>
</evidence>
<organism evidence="1 2">
    <name type="scientific">Parabacteroides gordonii MS-1 = DSM 23371</name>
    <dbReference type="NCBI Taxonomy" id="1203610"/>
    <lineage>
        <taxon>Bacteria</taxon>
        <taxon>Pseudomonadati</taxon>
        <taxon>Bacteroidota</taxon>
        <taxon>Bacteroidia</taxon>
        <taxon>Bacteroidales</taxon>
        <taxon>Tannerellaceae</taxon>
        <taxon>Parabacteroides</taxon>
    </lineage>
</organism>
<dbReference type="Proteomes" id="UP000033035">
    <property type="component" value="Unassembled WGS sequence"/>
</dbReference>
<evidence type="ECO:0000313" key="2">
    <source>
        <dbReference type="Proteomes" id="UP000033035"/>
    </source>
</evidence>
<dbReference type="HOGENOM" id="CLU_148462_0_0_10"/>
<sequence>MNSLNNWNNMDTNNFNELIKPFFWIEHENSVSVCLNVGEYKAEIFQAREDEGFEGNGYDWGALAKVFLEEQKTELIEIIKFDPEADMFCVYSSNPDALKSFIIAFKETCENETLIQDLFLRAELD</sequence>
<name>A0A0F5IIJ4_9BACT</name>